<dbReference type="PROSITE" id="PS51318">
    <property type="entry name" value="TAT"/>
    <property type="match status" value="1"/>
</dbReference>
<gene>
    <name evidence="2" type="ORF">GCM10009717_19720</name>
</gene>
<reference evidence="3" key="1">
    <citation type="journal article" date="2019" name="Int. J. Syst. Evol. Microbiol.">
        <title>The Global Catalogue of Microorganisms (GCM) 10K type strain sequencing project: providing services to taxonomists for standard genome sequencing and annotation.</title>
        <authorList>
            <consortium name="The Broad Institute Genomics Platform"/>
            <consortium name="The Broad Institute Genome Sequencing Center for Infectious Disease"/>
            <person name="Wu L."/>
            <person name="Ma J."/>
        </authorList>
    </citation>
    <scope>NUCLEOTIDE SEQUENCE [LARGE SCALE GENOMIC DNA]</scope>
    <source>
        <strain evidence="3">JCM 13584</strain>
    </source>
</reference>
<protein>
    <submittedName>
        <fullName evidence="2">Uncharacterized protein</fullName>
    </submittedName>
</protein>
<keyword evidence="3" id="KW-1185">Reference proteome</keyword>
<organism evidence="2 3">
    <name type="scientific">Agromyces allii</name>
    <dbReference type="NCBI Taxonomy" id="393607"/>
    <lineage>
        <taxon>Bacteria</taxon>
        <taxon>Bacillati</taxon>
        <taxon>Actinomycetota</taxon>
        <taxon>Actinomycetes</taxon>
        <taxon>Micrococcales</taxon>
        <taxon>Microbacteriaceae</taxon>
        <taxon>Agromyces</taxon>
    </lineage>
</organism>
<keyword evidence="1" id="KW-0472">Membrane</keyword>
<dbReference type="EMBL" id="BAAAMK010000002">
    <property type="protein sequence ID" value="GAA1953862.1"/>
    <property type="molecule type" value="Genomic_DNA"/>
</dbReference>
<evidence type="ECO:0000313" key="2">
    <source>
        <dbReference type="EMBL" id="GAA1953862.1"/>
    </source>
</evidence>
<evidence type="ECO:0000256" key="1">
    <source>
        <dbReference type="SAM" id="Phobius"/>
    </source>
</evidence>
<keyword evidence="1" id="KW-1133">Transmembrane helix</keyword>
<comment type="caution">
    <text evidence="2">The sequence shown here is derived from an EMBL/GenBank/DDBJ whole genome shotgun (WGS) entry which is preliminary data.</text>
</comment>
<proteinExistence type="predicted"/>
<name>A0ABP5BZC8_9MICO</name>
<accession>A0ABP5BZC8</accession>
<dbReference type="InterPro" id="IPR006311">
    <property type="entry name" value="TAT_signal"/>
</dbReference>
<keyword evidence="1" id="KW-0812">Transmembrane</keyword>
<dbReference type="Proteomes" id="UP001499954">
    <property type="component" value="Unassembled WGS sequence"/>
</dbReference>
<evidence type="ECO:0000313" key="3">
    <source>
        <dbReference type="Proteomes" id="UP001499954"/>
    </source>
</evidence>
<sequence length="139" mass="14858">MKDEASPASLEDHIMPVDRFVSFPYALALEGPRWPREDDMKLAMNVRRRLVAAAAVAALGAAVLTGGALASPSESAQAGTCYNTQRDATYNKPGCFTVRHWVTRTSTGTTRTYGAWVGIGGTSAVISYVDWKSSGTQVS</sequence>
<feature type="transmembrane region" description="Helical" evidence="1">
    <location>
        <begin position="50"/>
        <end position="70"/>
    </location>
</feature>